<reference evidence="1" key="1">
    <citation type="submission" date="2022-03" db="EMBL/GenBank/DDBJ databases">
        <authorList>
            <person name="Woo C.Y."/>
        </authorList>
    </citation>
    <scope>NUCLEOTIDE SEQUENCE</scope>
    <source>
        <strain evidence="1">CYS-02</strain>
    </source>
</reference>
<evidence type="ECO:0000313" key="1">
    <source>
        <dbReference type="EMBL" id="MCJ0761594.1"/>
    </source>
</evidence>
<gene>
    <name evidence="1" type="ORF">MMF98_00040</name>
</gene>
<evidence type="ECO:0000313" key="2">
    <source>
        <dbReference type="Proteomes" id="UP001139447"/>
    </source>
</evidence>
<sequence length="123" mass="13675">MNPFSSSFALLHLDFEMQQGKDCLALQVVSDVTFQNSLTKRRQSIESLDDFSCEVHGGKLTKVKIVSTKVIGLCMVPMRATRLFISSYACLQHAVALAAWPWVRRPSGCWPGFRLSPPSSLIS</sequence>
<keyword evidence="2" id="KW-1185">Reference proteome</keyword>
<comment type="caution">
    <text evidence="1">The sequence shown here is derived from an EMBL/GenBank/DDBJ whole genome shotgun (WGS) entry which is preliminary data.</text>
</comment>
<protein>
    <submittedName>
        <fullName evidence="1">Uncharacterized protein</fullName>
    </submittedName>
</protein>
<organism evidence="1 2">
    <name type="scientific">Variovorax terrae</name>
    <dbReference type="NCBI Taxonomy" id="2923278"/>
    <lineage>
        <taxon>Bacteria</taxon>
        <taxon>Pseudomonadati</taxon>
        <taxon>Pseudomonadota</taxon>
        <taxon>Betaproteobacteria</taxon>
        <taxon>Burkholderiales</taxon>
        <taxon>Comamonadaceae</taxon>
        <taxon>Variovorax</taxon>
    </lineage>
</organism>
<dbReference type="AlphaFoldDB" id="A0A9X1VT51"/>
<name>A0A9X1VT51_9BURK</name>
<dbReference type="RefSeq" id="WP_243302630.1">
    <property type="nucleotide sequence ID" value="NZ_JALGBI010000001.1"/>
</dbReference>
<dbReference type="EMBL" id="JALGBI010000001">
    <property type="protein sequence ID" value="MCJ0761594.1"/>
    <property type="molecule type" value="Genomic_DNA"/>
</dbReference>
<accession>A0A9X1VT51</accession>
<dbReference type="Proteomes" id="UP001139447">
    <property type="component" value="Unassembled WGS sequence"/>
</dbReference>
<proteinExistence type="predicted"/>